<comment type="similarity">
    <text evidence="2">Belongs to the 2H phosphoesterase superfamily. ThpR family.</text>
</comment>
<gene>
    <name evidence="3" type="primary">thpR</name>
    <name evidence="3" type="ORF">IAC59_00685</name>
</gene>
<organism evidence="3 4">
    <name type="scientific">Candidatus Fimadaptatus faecigallinarum</name>
    <dbReference type="NCBI Taxonomy" id="2840814"/>
    <lineage>
        <taxon>Bacteria</taxon>
        <taxon>Bacillati</taxon>
        <taxon>Bacillota</taxon>
        <taxon>Clostridia</taxon>
        <taxon>Eubacteriales</taxon>
        <taxon>Candidatus Fimadaptatus</taxon>
    </lineage>
</organism>
<dbReference type="GO" id="GO:0004113">
    <property type="term" value="F:2',3'-cyclic-nucleotide 3'-phosphodiesterase activity"/>
    <property type="evidence" value="ECO:0007669"/>
    <property type="project" value="InterPro"/>
</dbReference>
<comment type="catalytic activity">
    <reaction evidence="2">
        <text>a 3'-end 2',3'-cyclophospho-ribonucleotide-RNA + H2O = a 3'-end 2'-phospho-ribonucleotide-RNA + H(+)</text>
        <dbReference type="Rhea" id="RHEA:11828"/>
        <dbReference type="Rhea" id="RHEA-COMP:10464"/>
        <dbReference type="Rhea" id="RHEA-COMP:17353"/>
        <dbReference type="ChEBI" id="CHEBI:15377"/>
        <dbReference type="ChEBI" id="CHEBI:15378"/>
        <dbReference type="ChEBI" id="CHEBI:83064"/>
        <dbReference type="ChEBI" id="CHEBI:173113"/>
        <dbReference type="EC" id="3.1.4.58"/>
    </reaction>
</comment>
<feature type="short sequence motif" description="HXTX 2" evidence="2">
    <location>
        <begin position="129"/>
        <end position="132"/>
    </location>
</feature>
<proteinExistence type="inferred from homology"/>
<dbReference type="PANTHER" id="PTHR35561:SF1">
    <property type="entry name" value="RNA 2',3'-CYCLIC PHOSPHODIESTERASE"/>
    <property type="match status" value="1"/>
</dbReference>
<feature type="active site" description="Proton acceptor" evidence="2">
    <location>
        <position position="129"/>
    </location>
</feature>
<evidence type="ECO:0000313" key="4">
    <source>
        <dbReference type="Proteomes" id="UP000824123"/>
    </source>
</evidence>
<comment type="caution">
    <text evidence="3">The sequence shown here is derived from an EMBL/GenBank/DDBJ whole genome shotgun (WGS) entry which is preliminary data.</text>
</comment>
<feature type="short sequence motif" description="HXTX 1" evidence="2">
    <location>
        <begin position="45"/>
        <end position="48"/>
    </location>
</feature>
<protein>
    <recommendedName>
        <fullName evidence="2">RNA 2',3'-cyclic phosphodiesterase</fullName>
        <shortName evidence="2">RNA 2',3'-CPDase</shortName>
        <ecNumber evidence="2">3.1.4.58</ecNumber>
    </recommendedName>
</protein>
<dbReference type="InterPro" id="IPR009097">
    <property type="entry name" value="Cyclic_Pdiesterase"/>
</dbReference>
<dbReference type="HAMAP" id="MF_01940">
    <property type="entry name" value="RNA_CPDase"/>
    <property type="match status" value="1"/>
</dbReference>
<evidence type="ECO:0000256" key="1">
    <source>
        <dbReference type="ARBA" id="ARBA00022801"/>
    </source>
</evidence>
<dbReference type="AlphaFoldDB" id="A0A9D1S410"/>
<dbReference type="Pfam" id="PF13563">
    <property type="entry name" value="2_5_RNA_ligase2"/>
    <property type="match status" value="1"/>
</dbReference>
<dbReference type="SUPFAM" id="SSF55144">
    <property type="entry name" value="LigT-like"/>
    <property type="match status" value="1"/>
</dbReference>
<dbReference type="GO" id="GO:0008664">
    <property type="term" value="F:RNA 2',3'-cyclic 3'-phosphodiesterase activity"/>
    <property type="evidence" value="ECO:0007669"/>
    <property type="project" value="UniProtKB-EC"/>
</dbReference>
<sequence length="194" mass="21270">MNDARTRRLFIGIQLSAEVRAGLERDAALLKERMRGNFSRSDNYHITLVFLGGRTDDELAALRRALDGAATFKPFELELAGMGRFSRGTRWIVWRGVAPDAPLAALYRAVCGQLRVQGVAFDAGAFNAHITLARQCTPAPLPAPGELSRGRIAVGRITMFESARVDGVLRYTPLYSRALGAAKSGDVERGYNKF</sequence>
<evidence type="ECO:0000313" key="3">
    <source>
        <dbReference type="EMBL" id="HIU45757.1"/>
    </source>
</evidence>
<reference evidence="3" key="1">
    <citation type="submission" date="2020-10" db="EMBL/GenBank/DDBJ databases">
        <authorList>
            <person name="Gilroy R."/>
        </authorList>
    </citation>
    <scope>NUCLEOTIDE SEQUENCE</scope>
    <source>
        <strain evidence="3">ChiSxjej2B14-8506</strain>
    </source>
</reference>
<name>A0A9D1S410_9FIRM</name>
<dbReference type="Gene3D" id="3.90.1140.10">
    <property type="entry name" value="Cyclic phosphodiesterase"/>
    <property type="match status" value="1"/>
</dbReference>
<keyword evidence="1 2" id="KW-0378">Hydrolase</keyword>
<dbReference type="Proteomes" id="UP000824123">
    <property type="component" value="Unassembled WGS sequence"/>
</dbReference>
<reference evidence="3" key="2">
    <citation type="journal article" date="2021" name="PeerJ">
        <title>Extensive microbial diversity within the chicken gut microbiome revealed by metagenomics and culture.</title>
        <authorList>
            <person name="Gilroy R."/>
            <person name="Ravi A."/>
            <person name="Getino M."/>
            <person name="Pursley I."/>
            <person name="Horton D.L."/>
            <person name="Alikhan N.F."/>
            <person name="Baker D."/>
            <person name="Gharbi K."/>
            <person name="Hall N."/>
            <person name="Watson M."/>
            <person name="Adriaenssens E.M."/>
            <person name="Foster-Nyarko E."/>
            <person name="Jarju S."/>
            <person name="Secka A."/>
            <person name="Antonio M."/>
            <person name="Oren A."/>
            <person name="Chaudhuri R.R."/>
            <person name="La Ragione R."/>
            <person name="Hildebrand F."/>
            <person name="Pallen M.J."/>
        </authorList>
    </citation>
    <scope>NUCLEOTIDE SEQUENCE</scope>
    <source>
        <strain evidence="3">ChiSxjej2B14-8506</strain>
    </source>
</reference>
<comment type="function">
    <text evidence="2">Hydrolyzes RNA 2',3'-cyclic phosphodiester to an RNA 2'-phosphomonoester.</text>
</comment>
<dbReference type="EMBL" id="DVNK01000005">
    <property type="protein sequence ID" value="HIU45757.1"/>
    <property type="molecule type" value="Genomic_DNA"/>
</dbReference>
<feature type="active site" description="Proton donor" evidence="2">
    <location>
        <position position="45"/>
    </location>
</feature>
<dbReference type="PANTHER" id="PTHR35561">
    <property type="entry name" value="RNA 2',3'-CYCLIC PHOSPHODIESTERASE"/>
    <property type="match status" value="1"/>
</dbReference>
<dbReference type="InterPro" id="IPR004175">
    <property type="entry name" value="RNA_CPDase"/>
</dbReference>
<dbReference type="EC" id="3.1.4.58" evidence="2"/>
<dbReference type="NCBIfam" id="TIGR02258">
    <property type="entry name" value="2_5_ligase"/>
    <property type="match status" value="1"/>
</dbReference>
<evidence type="ECO:0000256" key="2">
    <source>
        <dbReference type="HAMAP-Rule" id="MF_01940"/>
    </source>
</evidence>
<accession>A0A9D1S410</accession>